<feature type="transmembrane region" description="Helical" evidence="7">
    <location>
        <begin position="202"/>
        <end position="222"/>
    </location>
</feature>
<dbReference type="InterPro" id="IPR001626">
    <property type="entry name" value="ABC_TroCD"/>
</dbReference>
<dbReference type="Proteomes" id="UP000836597">
    <property type="component" value="Chromosome"/>
</dbReference>
<organism evidence="8">
    <name type="scientific">Acididesulfobacillus acetoxydans</name>
    <dbReference type="NCBI Taxonomy" id="1561005"/>
    <lineage>
        <taxon>Bacteria</taxon>
        <taxon>Bacillati</taxon>
        <taxon>Bacillota</taxon>
        <taxon>Clostridia</taxon>
        <taxon>Eubacteriales</taxon>
        <taxon>Peptococcaceae</taxon>
        <taxon>Acididesulfobacillus</taxon>
    </lineage>
</organism>
<dbReference type="Pfam" id="PF00950">
    <property type="entry name" value="ABC-3"/>
    <property type="match status" value="1"/>
</dbReference>
<dbReference type="GO" id="GO:0055085">
    <property type="term" value="P:transmembrane transport"/>
    <property type="evidence" value="ECO:0007669"/>
    <property type="project" value="InterPro"/>
</dbReference>
<gene>
    <name evidence="8" type="ORF">DEACI_2647</name>
    <name evidence="9" type="ORF">DEACI_2655</name>
</gene>
<dbReference type="KEGG" id="aacx:DEACI_2647"/>
<evidence type="ECO:0000313" key="8">
    <source>
        <dbReference type="EMBL" id="CAA7601976.1"/>
    </source>
</evidence>
<evidence type="ECO:0000256" key="5">
    <source>
        <dbReference type="ARBA" id="ARBA00023136"/>
    </source>
</evidence>
<reference evidence="8" key="2">
    <citation type="submission" date="2020-01" db="EMBL/GenBank/DDBJ databases">
        <authorList>
            <person name="Hornung B."/>
        </authorList>
    </citation>
    <scope>NUCLEOTIDE SEQUENCE</scope>
    <source>
        <strain evidence="8">PacBioINE</strain>
    </source>
</reference>
<dbReference type="Proteomes" id="UP001071230">
    <property type="component" value="Unassembled WGS sequence"/>
</dbReference>
<evidence type="ECO:0000256" key="1">
    <source>
        <dbReference type="ARBA" id="ARBA00004141"/>
    </source>
</evidence>
<dbReference type="PANTHER" id="PTHR30477:SF0">
    <property type="entry name" value="METAL TRANSPORT SYSTEM MEMBRANE PROTEIN TM_0125-RELATED"/>
    <property type="match status" value="1"/>
</dbReference>
<evidence type="ECO:0000256" key="6">
    <source>
        <dbReference type="RuleBase" id="RU003943"/>
    </source>
</evidence>
<reference evidence="9" key="1">
    <citation type="submission" date="2014-11" db="EMBL/GenBank/DDBJ databases">
        <authorList>
            <person name="Hornung B.V."/>
        </authorList>
    </citation>
    <scope>NUCLEOTIDE SEQUENCE</scope>
    <source>
        <strain evidence="9">INE</strain>
    </source>
</reference>
<evidence type="ECO:0000256" key="7">
    <source>
        <dbReference type="SAM" id="Phobius"/>
    </source>
</evidence>
<protein>
    <submittedName>
        <fullName evidence="8">ABC transporter, TroCD-like</fullName>
    </submittedName>
    <submittedName>
        <fullName evidence="9">ABC-type transporter, integral membrane subunit</fullName>
    </submittedName>
</protein>
<dbReference type="RefSeq" id="WP_240985425.1">
    <property type="nucleotide sequence ID" value="NZ_CDGJ01000078.1"/>
</dbReference>
<evidence type="ECO:0000313" key="10">
    <source>
        <dbReference type="Proteomes" id="UP001071230"/>
    </source>
</evidence>
<dbReference type="Gene3D" id="1.10.3470.10">
    <property type="entry name" value="ABC transporter involved in vitamin B12 uptake, BtuC"/>
    <property type="match status" value="1"/>
</dbReference>
<evidence type="ECO:0000256" key="2">
    <source>
        <dbReference type="ARBA" id="ARBA00008034"/>
    </source>
</evidence>
<feature type="transmembrane region" description="Helical" evidence="7">
    <location>
        <begin position="96"/>
        <end position="116"/>
    </location>
</feature>
<feature type="transmembrane region" description="Helical" evidence="7">
    <location>
        <begin position="261"/>
        <end position="278"/>
    </location>
</feature>
<dbReference type="GO" id="GO:0010043">
    <property type="term" value="P:response to zinc ion"/>
    <property type="evidence" value="ECO:0007669"/>
    <property type="project" value="TreeGrafter"/>
</dbReference>
<comment type="subcellular location">
    <subcellularLocation>
        <location evidence="6">Cell membrane</location>
        <topology evidence="6">Multi-pass membrane protein</topology>
    </subcellularLocation>
    <subcellularLocation>
        <location evidence="1">Membrane</location>
        <topology evidence="1">Multi-pass membrane protein</topology>
    </subcellularLocation>
</comment>
<dbReference type="AlphaFoldDB" id="A0A8S0XC39"/>
<dbReference type="PANTHER" id="PTHR30477">
    <property type="entry name" value="ABC-TRANSPORTER METAL-BINDING PROTEIN"/>
    <property type="match status" value="1"/>
</dbReference>
<dbReference type="SUPFAM" id="SSF81345">
    <property type="entry name" value="ABC transporter involved in vitamin B12 uptake, BtuC"/>
    <property type="match status" value="1"/>
</dbReference>
<sequence>MTRLGELLFAPGFFQSAEVTRALLLGSMVAAISGLMGVFVVIRGQAFIAHALADFGGAGAAVAFLVRINPVWGFLTFGVLAATGVEFLGKRAGERDLSTGIVLSVALGVESLFLYLDTHYTGHAGAPMLILFGSIFLVAPFTVPIIMALTVTTGVTLDLIYRPLLLSSIDPELARIRGVPVQAMSLIFVILLSLVVEEGSLMMGALLSISLLIGPAAAATHLTHRMGWAMLWSALLGITAMWMGIVLAYDSFYWPPAGRGWPVSFFICVLVLLFYLLARLSSQRSQVKVRVARKCDA</sequence>
<dbReference type="EMBL" id="CDGJ01000078">
    <property type="protein sequence ID" value="CEJ08180.1"/>
    <property type="molecule type" value="Genomic_DNA"/>
</dbReference>
<evidence type="ECO:0000256" key="4">
    <source>
        <dbReference type="ARBA" id="ARBA00022989"/>
    </source>
</evidence>
<feature type="transmembrane region" description="Helical" evidence="7">
    <location>
        <begin position="128"/>
        <end position="157"/>
    </location>
</feature>
<comment type="similarity">
    <text evidence="2 6">Belongs to the ABC-3 integral membrane protein family.</text>
</comment>
<evidence type="ECO:0000313" key="9">
    <source>
        <dbReference type="EMBL" id="CEJ08180.1"/>
    </source>
</evidence>
<keyword evidence="3 6" id="KW-0812">Transmembrane</keyword>
<keyword evidence="4 7" id="KW-1133">Transmembrane helix</keyword>
<accession>A0A8S0XC39</accession>
<evidence type="ECO:0000256" key="3">
    <source>
        <dbReference type="ARBA" id="ARBA00022692"/>
    </source>
</evidence>
<keyword evidence="5 7" id="KW-0472">Membrane</keyword>
<dbReference type="GO" id="GO:0043190">
    <property type="term" value="C:ATP-binding cassette (ABC) transporter complex"/>
    <property type="evidence" value="ECO:0007669"/>
    <property type="project" value="InterPro"/>
</dbReference>
<proteinExistence type="inferred from homology"/>
<dbReference type="EMBL" id="LR746496">
    <property type="protein sequence ID" value="CAA7601976.1"/>
    <property type="molecule type" value="Genomic_DNA"/>
</dbReference>
<feature type="transmembrane region" description="Helical" evidence="7">
    <location>
        <begin position="229"/>
        <end position="249"/>
    </location>
</feature>
<keyword evidence="6" id="KW-0813">Transport</keyword>
<keyword evidence="10" id="KW-1185">Reference proteome</keyword>
<feature type="transmembrane region" description="Helical" evidence="7">
    <location>
        <begin position="20"/>
        <end position="42"/>
    </location>
</feature>
<name>A0A8S0XC39_9FIRM</name>
<dbReference type="InterPro" id="IPR037294">
    <property type="entry name" value="ABC_BtuC-like"/>
</dbReference>